<protein>
    <submittedName>
        <fullName evidence="1">Uncharacterized protein</fullName>
    </submittedName>
</protein>
<organism evidence="1 2">
    <name type="scientific">Pleurodeles waltl</name>
    <name type="common">Iberian ribbed newt</name>
    <dbReference type="NCBI Taxonomy" id="8319"/>
    <lineage>
        <taxon>Eukaryota</taxon>
        <taxon>Metazoa</taxon>
        <taxon>Chordata</taxon>
        <taxon>Craniata</taxon>
        <taxon>Vertebrata</taxon>
        <taxon>Euteleostomi</taxon>
        <taxon>Amphibia</taxon>
        <taxon>Batrachia</taxon>
        <taxon>Caudata</taxon>
        <taxon>Salamandroidea</taxon>
        <taxon>Salamandridae</taxon>
        <taxon>Pleurodelinae</taxon>
        <taxon>Pleurodeles</taxon>
    </lineage>
</organism>
<dbReference type="EMBL" id="JANPWB010000010">
    <property type="protein sequence ID" value="KAJ1147021.1"/>
    <property type="molecule type" value="Genomic_DNA"/>
</dbReference>
<accession>A0AAV7R2L2</accession>
<name>A0AAV7R2L2_PLEWA</name>
<evidence type="ECO:0000313" key="2">
    <source>
        <dbReference type="Proteomes" id="UP001066276"/>
    </source>
</evidence>
<proteinExistence type="predicted"/>
<keyword evidence="2" id="KW-1185">Reference proteome</keyword>
<comment type="caution">
    <text evidence="1">The sequence shown here is derived from an EMBL/GenBank/DDBJ whole genome shotgun (WGS) entry which is preliminary data.</text>
</comment>
<evidence type="ECO:0000313" key="1">
    <source>
        <dbReference type="EMBL" id="KAJ1147021.1"/>
    </source>
</evidence>
<dbReference type="Proteomes" id="UP001066276">
    <property type="component" value="Chromosome 6"/>
</dbReference>
<dbReference type="AlphaFoldDB" id="A0AAV7R2L2"/>
<reference evidence="1" key="1">
    <citation type="journal article" date="2022" name="bioRxiv">
        <title>Sequencing and chromosome-scale assembly of the giantPleurodeles waltlgenome.</title>
        <authorList>
            <person name="Brown T."/>
            <person name="Elewa A."/>
            <person name="Iarovenko S."/>
            <person name="Subramanian E."/>
            <person name="Araus A.J."/>
            <person name="Petzold A."/>
            <person name="Susuki M."/>
            <person name="Suzuki K.-i.T."/>
            <person name="Hayashi T."/>
            <person name="Toyoda A."/>
            <person name="Oliveira C."/>
            <person name="Osipova E."/>
            <person name="Leigh N.D."/>
            <person name="Simon A."/>
            <person name="Yun M.H."/>
        </authorList>
    </citation>
    <scope>NUCLEOTIDE SEQUENCE</scope>
    <source>
        <strain evidence="1">20211129_DDA</strain>
        <tissue evidence="1">Liver</tissue>
    </source>
</reference>
<sequence length="197" mass="21070">MGVGVLHDEEEERGLLRADGLDLSNPRKAHGAMGRNGLVQKGELCRSVVGSKTPSGGCWVGVVESQMQAYPPSGRGRRHNTDFFAEARARAVASRRKFVCFYKLPALSLQALGVSGRGRRCFSQCLAAASGRFTSVRRSAGFKQKKAAVLSLSSARVLPRGDGALKRPMWALQLLETTAAAARSQLEMLLSGPGGSR</sequence>
<gene>
    <name evidence="1" type="ORF">NDU88_013272</name>
</gene>